<evidence type="ECO:0000313" key="4">
    <source>
        <dbReference type="Proteomes" id="UP000036102"/>
    </source>
</evidence>
<feature type="coiled-coil region" evidence="1">
    <location>
        <begin position="84"/>
        <end position="111"/>
    </location>
</feature>
<dbReference type="STRING" id="1658765.Msub_20743"/>
<dbReference type="PATRIC" id="fig|1658765.3.peg.4005"/>
<evidence type="ECO:0000313" key="3">
    <source>
        <dbReference type="EMBL" id="KMQ73531.1"/>
    </source>
</evidence>
<protein>
    <submittedName>
        <fullName evidence="3">Type II secretion system (T2SS), protein M</fullName>
    </submittedName>
</protein>
<evidence type="ECO:0000256" key="1">
    <source>
        <dbReference type="SAM" id="Coils"/>
    </source>
</evidence>
<reference evidence="3 4" key="1">
    <citation type="submission" date="2015-06" db="EMBL/GenBank/DDBJ databases">
        <title>Marinobacter subterrani, a genetically tractable neutrophilic iron-oxidizing strain isolated from the Soudan Iron Mine.</title>
        <authorList>
            <person name="Bonis B.M."/>
            <person name="Gralnick J.A."/>
        </authorList>
    </citation>
    <scope>NUCLEOTIDE SEQUENCE [LARGE SCALE GENOMIC DNA]</scope>
    <source>
        <strain evidence="3 4">JG233</strain>
    </source>
</reference>
<keyword evidence="4" id="KW-1185">Reference proteome</keyword>
<evidence type="ECO:0000256" key="2">
    <source>
        <dbReference type="SAM" id="Phobius"/>
    </source>
</evidence>
<name>A0A0J7J6F6_9GAMM</name>
<dbReference type="GO" id="GO:0015628">
    <property type="term" value="P:protein secretion by the type II secretion system"/>
    <property type="evidence" value="ECO:0007669"/>
    <property type="project" value="InterPro"/>
</dbReference>
<dbReference type="Proteomes" id="UP000036102">
    <property type="component" value="Unassembled WGS sequence"/>
</dbReference>
<keyword evidence="2" id="KW-0472">Membrane</keyword>
<dbReference type="RefSeq" id="WP_048497763.1">
    <property type="nucleotide sequence ID" value="NZ_LFBU01000002.1"/>
</dbReference>
<keyword evidence="1" id="KW-0175">Coiled coil</keyword>
<accession>A0A0J7J6F6</accession>
<dbReference type="InterPro" id="IPR007690">
    <property type="entry name" value="T2SS_GspM"/>
</dbReference>
<sequence length="232" mass="26001">MAGSPGNSFARAADWYNQRPIRERGLILLTALVLSIFVGWDLVVAPLQQEQQSLESRMQTLVVSRDNLMAQQQALNEQLTTDPSRVLREQLNARQQRLDRLNQQIAETTGKLVAPRAMVALLRNMLAAQDSLVLQGMELKTPTPVFAPETGSALPQGKQEPQEAPEPLLYAHDVEMRIAGGYLEVLNYLEKLEALDQRLGWMMLEYRAGDWPSGEAVIRVRTLSLDQAWLGV</sequence>
<gene>
    <name evidence="3" type="ORF">Msub_20743</name>
</gene>
<dbReference type="AlphaFoldDB" id="A0A0J7J6F6"/>
<dbReference type="GO" id="GO:0015627">
    <property type="term" value="C:type II protein secretion system complex"/>
    <property type="evidence" value="ECO:0007669"/>
    <property type="project" value="InterPro"/>
</dbReference>
<feature type="transmembrane region" description="Helical" evidence="2">
    <location>
        <begin position="26"/>
        <end position="47"/>
    </location>
</feature>
<organism evidence="3 4">
    <name type="scientific">Marinobacter subterrani</name>
    <dbReference type="NCBI Taxonomy" id="1658765"/>
    <lineage>
        <taxon>Bacteria</taxon>
        <taxon>Pseudomonadati</taxon>
        <taxon>Pseudomonadota</taxon>
        <taxon>Gammaproteobacteria</taxon>
        <taxon>Pseudomonadales</taxon>
        <taxon>Marinobacteraceae</taxon>
        <taxon>Marinobacter</taxon>
    </lineage>
</organism>
<dbReference type="EMBL" id="LFBU01000002">
    <property type="protein sequence ID" value="KMQ73531.1"/>
    <property type="molecule type" value="Genomic_DNA"/>
</dbReference>
<keyword evidence="2" id="KW-0812">Transmembrane</keyword>
<proteinExistence type="predicted"/>
<keyword evidence="2" id="KW-1133">Transmembrane helix</keyword>
<dbReference type="OrthoDB" id="9151209at2"/>
<comment type="caution">
    <text evidence="3">The sequence shown here is derived from an EMBL/GenBank/DDBJ whole genome shotgun (WGS) entry which is preliminary data.</text>
</comment>
<dbReference type="Pfam" id="PF04612">
    <property type="entry name" value="T2SSM"/>
    <property type="match status" value="1"/>
</dbReference>